<organism evidence="8 9">
    <name type="scientific">candidate division WWE3 bacterium RIFCSPLOWO2_01_FULL_41_18</name>
    <dbReference type="NCBI Taxonomy" id="1802625"/>
    <lineage>
        <taxon>Bacteria</taxon>
        <taxon>Katanobacteria</taxon>
    </lineage>
</organism>
<dbReference type="AlphaFoldDB" id="A0A1F4VF82"/>
<feature type="transmembrane region" description="Helical" evidence="6">
    <location>
        <begin position="401"/>
        <end position="425"/>
    </location>
</feature>
<dbReference type="GO" id="GO:0070403">
    <property type="term" value="F:NAD+ binding"/>
    <property type="evidence" value="ECO:0007669"/>
    <property type="project" value="InterPro"/>
</dbReference>
<dbReference type="GO" id="GO:0042732">
    <property type="term" value="P:D-xylose metabolic process"/>
    <property type="evidence" value="ECO:0007669"/>
    <property type="project" value="InterPro"/>
</dbReference>
<feature type="domain" description="NAD-dependent epimerase/dehydratase" evidence="7">
    <location>
        <begin position="18"/>
        <end position="254"/>
    </location>
</feature>
<evidence type="ECO:0000259" key="7">
    <source>
        <dbReference type="Pfam" id="PF01370"/>
    </source>
</evidence>
<keyword evidence="4" id="KW-0456">Lyase</keyword>
<feature type="compositionally biased region" description="Pro residues" evidence="5">
    <location>
        <begin position="361"/>
        <end position="371"/>
    </location>
</feature>
<dbReference type="InterPro" id="IPR044516">
    <property type="entry name" value="UXS-like"/>
</dbReference>
<evidence type="ECO:0000256" key="5">
    <source>
        <dbReference type="SAM" id="MobiDB-lite"/>
    </source>
</evidence>
<gene>
    <name evidence="8" type="ORF">A3A78_02610</name>
</gene>
<dbReference type="Gene3D" id="3.40.50.720">
    <property type="entry name" value="NAD(P)-binding Rossmann-like Domain"/>
    <property type="match status" value="1"/>
</dbReference>
<accession>A0A1F4VF82</accession>
<evidence type="ECO:0000313" key="9">
    <source>
        <dbReference type="Proteomes" id="UP000176504"/>
    </source>
</evidence>
<evidence type="ECO:0000313" key="8">
    <source>
        <dbReference type="EMBL" id="OGC55906.1"/>
    </source>
</evidence>
<dbReference type="Pfam" id="PF13196">
    <property type="entry name" value="DUF4012"/>
    <property type="match status" value="1"/>
</dbReference>
<comment type="caution">
    <text evidence="8">The sequence shown here is derived from an EMBL/GenBank/DDBJ whole genome shotgun (WGS) entry which is preliminary data.</text>
</comment>
<dbReference type="InterPro" id="IPR001509">
    <property type="entry name" value="Epimerase_deHydtase"/>
</dbReference>
<name>A0A1F4VF82_UNCKA</name>
<dbReference type="PANTHER" id="PTHR43078:SF6">
    <property type="entry name" value="UDP-GLUCURONIC ACID DECARBOXYLASE 1"/>
    <property type="match status" value="1"/>
</dbReference>
<dbReference type="PANTHER" id="PTHR43078">
    <property type="entry name" value="UDP-GLUCURONIC ACID DECARBOXYLASE-RELATED"/>
    <property type="match status" value="1"/>
</dbReference>
<evidence type="ECO:0000256" key="6">
    <source>
        <dbReference type="SAM" id="Phobius"/>
    </source>
</evidence>
<keyword evidence="6" id="KW-0472">Membrane</keyword>
<dbReference type="Proteomes" id="UP000176504">
    <property type="component" value="Unassembled WGS sequence"/>
</dbReference>
<dbReference type="InterPro" id="IPR025101">
    <property type="entry name" value="DUF4012"/>
</dbReference>
<comment type="cofactor">
    <cofactor evidence="1">
        <name>NAD(+)</name>
        <dbReference type="ChEBI" id="CHEBI:57540"/>
    </cofactor>
</comment>
<evidence type="ECO:0000256" key="4">
    <source>
        <dbReference type="ARBA" id="ARBA00023239"/>
    </source>
</evidence>
<sequence>MKEKQQTIIKKSALAPTVIVSGGGGFIGSHLVEALLIKDARVVVLDNFSTGKRSYLSGVMENPKFTLIECDINDGIPKGVESADYVIHLAASESYIYGDENITLDSLLTNAIGTKNLLDLSKKSSSKFLLASTIDIYQGLISSLDIAHYFGQTETEEKRFSYSEAKRFAEALVWEYYKKFNLNSRIVRLPEVYGPRMDFSSGSELGRLVNLLLNRENLVVYGDGLEKNYYLYITDTVSGIIKALFNEDSEGKIYTLSGSDSVTTIELTYLLKNLSQGHTEVVFKNASDKNKPKEVKISPTDNLNWVSKVSLKEGVTKTLRWYGYDFEGGSFKPPKFVAKEEREGITTIKPETFLGAAPEAPKAPAPPPQTPVKPSVTFAPKAEVESEKPKRTFDKIKSKPLTIPLIGAAFSIFLALLLFAVIPILKTLYFANKGYSHLNAATENLEKLSLSEAQQNGSKALASFTSAHNSLNNLGWLFILLKEDARFRNYSKLLKIAEYSSSAATNTSIGAKPLTEIWDNLKPNSKSGVSEAAIRKSVVSFKSAREDLERAEGEIKELNVKTLPKKYVSKINEVSEKIPHAKEALSTVEAVAYTLPKLLGVNGSKKYLILFENPNELRATGGFIGSYAVVEIENGKIKEITIDDIYNIDGLLDLNNFKTPSYDPIKKYAKQDYLRIRDANWNPSFPESANTILKLFEAANGVKFNGVVAIDTYLTEGLLKATGPIFLTAYNEEIKAENLYEKAQYYSEASYIEGSQQKKAFLTVLGSKLLETIFSLPDEKISEVAKEIFSNLDQKHILVFLPNSELSPIIAEKGWDGTVSATKTDYIFIVDSNVGANKANYLIEESAKYEIKNTYRDGSLEVNLTISYKHLGKDLTWPGGPYTDYLRVLVPKESFLHKASRTDTGRSETDITKAVVTSEESGKRTFEVPFILNPREGTEINFNYTLPSSISVGKGEKVYSLYWQKQPGTKGMPISIIFNTPFGKEVVETNPPFTKERDTYKFSTSLAKDLKATIRTK</sequence>
<keyword evidence="2" id="KW-0210">Decarboxylase</keyword>
<dbReference type="GO" id="GO:0048040">
    <property type="term" value="F:UDP-glucuronate decarboxylase activity"/>
    <property type="evidence" value="ECO:0007669"/>
    <property type="project" value="TreeGrafter"/>
</dbReference>
<dbReference type="InterPro" id="IPR036291">
    <property type="entry name" value="NAD(P)-bd_dom_sf"/>
</dbReference>
<protein>
    <recommendedName>
        <fullName evidence="7">NAD-dependent epimerase/dehydratase domain-containing protein</fullName>
    </recommendedName>
</protein>
<evidence type="ECO:0000256" key="3">
    <source>
        <dbReference type="ARBA" id="ARBA00023027"/>
    </source>
</evidence>
<proteinExistence type="predicted"/>
<dbReference type="SUPFAM" id="SSF51735">
    <property type="entry name" value="NAD(P)-binding Rossmann-fold domains"/>
    <property type="match status" value="1"/>
</dbReference>
<dbReference type="EMBL" id="MEVI01000001">
    <property type="protein sequence ID" value="OGC55906.1"/>
    <property type="molecule type" value="Genomic_DNA"/>
</dbReference>
<keyword evidence="6" id="KW-0812">Transmembrane</keyword>
<dbReference type="GO" id="GO:0005737">
    <property type="term" value="C:cytoplasm"/>
    <property type="evidence" value="ECO:0007669"/>
    <property type="project" value="TreeGrafter"/>
</dbReference>
<evidence type="ECO:0000256" key="2">
    <source>
        <dbReference type="ARBA" id="ARBA00022793"/>
    </source>
</evidence>
<evidence type="ECO:0000256" key="1">
    <source>
        <dbReference type="ARBA" id="ARBA00001911"/>
    </source>
</evidence>
<keyword evidence="3" id="KW-0520">NAD</keyword>
<dbReference type="Pfam" id="PF01370">
    <property type="entry name" value="Epimerase"/>
    <property type="match status" value="1"/>
</dbReference>
<feature type="region of interest" description="Disordered" evidence="5">
    <location>
        <begin position="356"/>
        <end position="384"/>
    </location>
</feature>
<keyword evidence="6" id="KW-1133">Transmembrane helix</keyword>
<reference evidence="8 9" key="1">
    <citation type="journal article" date="2016" name="Nat. Commun.">
        <title>Thousands of microbial genomes shed light on interconnected biogeochemical processes in an aquifer system.</title>
        <authorList>
            <person name="Anantharaman K."/>
            <person name="Brown C.T."/>
            <person name="Hug L.A."/>
            <person name="Sharon I."/>
            <person name="Castelle C.J."/>
            <person name="Probst A.J."/>
            <person name="Thomas B.C."/>
            <person name="Singh A."/>
            <person name="Wilkins M.J."/>
            <person name="Karaoz U."/>
            <person name="Brodie E.L."/>
            <person name="Williams K.H."/>
            <person name="Hubbard S.S."/>
            <person name="Banfield J.F."/>
        </authorList>
    </citation>
    <scope>NUCLEOTIDE SEQUENCE [LARGE SCALE GENOMIC DNA]</scope>
</reference>